<dbReference type="AlphaFoldDB" id="A0A835CHU9"/>
<evidence type="ECO:0000256" key="1">
    <source>
        <dbReference type="SAM" id="MobiDB-lite"/>
    </source>
</evidence>
<reference evidence="3" key="1">
    <citation type="submission" date="2020-09" db="EMBL/GenBank/DDBJ databases">
        <title>Genome-Enabled Discovery of Anthraquinone Biosynthesis in Senna tora.</title>
        <authorList>
            <person name="Kang S.-H."/>
            <person name="Pandey R.P."/>
            <person name="Lee C.-M."/>
            <person name="Sim J.-S."/>
            <person name="Jeong J.-T."/>
            <person name="Choi B.-S."/>
            <person name="Jung M."/>
            <person name="Ginzburg D."/>
            <person name="Zhao K."/>
            <person name="Won S.Y."/>
            <person name="Oh T.-J."/>
            <person name="Yu Y."/>
            <person name="Kim N.-H."/>
            <person name="Lee O.R."/>
            <person name="Lee T.-H."/>
            <person name="Bashyal P."/>
            <person name="Kim T.-S."/>
            <person name="Lee W.-H."/>
            <person name="Kawkins C."/>
            <person name="Kim C.-K."/>
            <person name="Kim J.S."/>
            <person name="Ahn B.O."/>
            <person name="Rhee S.Y."/>
            <person name="Sohng J.K."/>
        </authorList>
    </citation>
    <scope>NUCLEOTIDE SEQUENCE</scope>
    <source>
        <tissue evidence="3">Leaf</tissue>
    </source>
</reference>
<dbReference type="Proteomes" id="UP000634136">
    <property type="component" value="Unassembled WGS sequence"/>
</dbReference>
<feature type="region of interest" description="Disordered" evidence="1">
    <location>
        <begin position="103"/>
        <end position="155"/>
    </location>
</feature>
<organism evidence="3 4">
    <name type="scientific">Senna tora</name>
    <dbReference type="NCBI Taxonomy" id="362788"/>
    <lineage>
        <taxon>Eukaryota</taxon>
        <taxon>Viridiplantae</taxon>
        <taxon>Streptophyta</taxon>
        <taxon>Embryophyta</taxon>
        <taxon>Tracheophyta</taxon>
        <taxon>Spermatophyta</taxon>
        <taxon>Magnoliopsida</taxon>
        <taxon>eudicotyledons</taxon>
        <taxon>Gunneridae</taxon>
        <taxon>Pentapetalae</taxon>
        <taxon>rosids</taxon>
        <taxon>fabids</taxon>
        <taxon>Fabales</taxon>
        <taxon>Fabaceae</taxon>
        <taxon>Caesalpinioideae</taxon>
        <taxon>Cassia clade</taxon>
        <taxon>Senna</taxon>
    </lineage>
</organism>
<evidence type="ECO:0000313" key="4">
    <source>
        <dbReference type="Proteomes" id="UP000634136"/>
    </source>
</evidence>
<accession>A0A835CHU9</accession>
<dbReference type="InterPro" id="IPR013087">
    <property type="entry name" value="Znf_C2H2_type"/>
</dbReference>
<dbReference type="EMBL" id="JAAIUW010000002">
    <property type="protein sequence ID" value="KAF7842864.1"/>
    <property type="molecule type" value="Genomic_DNA"/>
</dbReference>
<gene>
    <name evidence="3" type="ORF">G2W53_005162</name>
</gene>
<feature type="domain" description="C2H2-type" evidence="2">
    <location>
        <begin position="21"/>
        <end position="43"/>
    </location>
</feature>
<proteinExistence type="predicted"/>
<feature type="compositionally biased region" description="Basic and acidic residues" evidence="1">
    <location>
        <begin position="103"/>
        <end position="139"/>
    </location>
</feature>
<sequence>MSSPSSSGKDDYVVKENSNFCCWYCNKELKISRSFAKHLRTRHNEYSFGEDEGKHISTFDNFSCDELKDYKSNDEYVIPSNEEFILAIQAIIDEAKTLNQHGLDDKKEMPGIEEHKEVSKEATTKEVSNHASAKGKEIAIIENDESDEDDSDDSL</sequence>
<comment type="caution">
    <text evidence="3">The sequence shown here is derived from an EMBL/GenBank/DDBJ whole genome shotgun (WGS) entry which is preliminary data.</text>
</comment>
<name>A0A835CHU9_9FABA</name>
<keyword evidence="4" id="KW-1185">Reference proteome</keyword>
<feature type="compositionally biased region" description="Acidic residues" evidence="1">
    <location>
        <begin position="142"/>
        <end position="155"/>
    </location>
</feature>
<evidence type="ECO:0000259" key="2">
    <source>
        <dbReference type="PROSITE" id="PS00028"/>
    </source>
</evidence>
<dbReference type="PROSITE" id="PS00028">
    <property type="entry name" value="ZINC_FINGER_C2H2_1"/>
    <property type="match status" value="1"/>
</dbReference>
<protein>
    <recommendedName>
        <fullName evidence="2">C2H2-type domain-containing protein</fullName>
    </recommendedName>
</protein>
<evidence type="ECO:0000313" key="3">
    <source>
        <dbReference type="EMBL" id="KAF7842864.1"/>
    </source>
</evidence>